<dbReference type="PROSITE" id="PS52035">
    <property type="entry name" value="PEPTIDASE_M14"/>
    <property type="match status" value="1"/>
</dbReference>
<proteinExistence type="inferred from homology"/>
<sequence length="382" mass="43112">MESCCCCCSVLHLSTNSCFEPRRALLPIDVHVSGEHIQAAKAFLELNGLSYSVLIEDLQVLLEEEKREMIASRTEERNTRIFSYAIYHTVEEIFAWMDTFVASNAGLVSKMQIGTSYENRPLYVLKFSTGGNNRPANWINFGIHSREWIGPATGLWFANKLASEYGKDPSVTSLLDKMDIYLELVTNPDGYYFTHNENRMWRKTRAKYSGNLCIGVDPNRNFDANFAGPGASSNSCSETYHGPSVNSEKEVKAIVDFVKGHGNFKVFIDMHSYSQLLLFPYGYTSTKAKDHDELVRQLIASSSLSLYGTPYVYGPILTTIYQSSGSSIDWAYDSGIKYAFCFELRDTGRYGFLLPAKQIIPTAEETYLGLMKILEHARDNPY</sequence>
<dbReference type="InterPro" id="IPR036990">
    <property type="entry name" value="M14A-like_propep"/>
</dbReference>
<dbReference type="InterPro" id="IPR003146">
    <property type="entry name" value="M14A_act_pep"/>
</dbReference>
<comment type="cofactor">
    <cofactor evidence="1">
        <name>Zn(2+)</name>
        <dbReference type="ChEBI" id="CHEBI:29105"/>
    </cofactor>
</comment>
<keyword evidence="6" id="KW-0645">Protease</keyword>
<dbReference type="GO" id="GO:0005615">
    <property type="term" value="C:extracellular space"/>
    <property type="evidence" value="ECO:0007669"/>
    <property type="project" value="TreeGrafter"/>
</dbReference>
<dbReference type="Pfam" id="PF02244">
    <property type="entry name" value="Propep_M14"/>
    <property type="match status" value="1"/>
</dbReference>
<name>A0A4W3IV26_CALMI</name>
<keyword evidence="9" id="KW-0378">Hydrolase</keyword>
<dbReference type="PANTHER" id="PTHR11705">
    <property type="entry name" value="PROTEASE FAMILY M14 CARBOXYPEPTIDASE A,B"/>
    <property type="match status" value="1"/>
</dbReference>
<dbReference type="FunFam" id="3.40.630.10:FF:000132">
    <property type="entry name" value="Carboxypeptidase A1"/>
    <property type="match status" value="1"/>
</dbReference>
<feature type="domain" description="Peptidase M14" evidence="14">
    <location>
        <begin position="86"/>
        <end position="377"/>
    </location>
</feature>
<reference evidence="16" key="3">
    <citation type="journal article" date="2014" name="Nature">
        <title>Elephant shark genome provides unique insights into gnathostome evolution.</title>
        <authorList>
            <consortium name="International Elephant Shark Genome Sequencing Consortium"/>
            <person name="Venkatesh B."/>
            <person name="Lee A.P."/>
            <person name="Ravi V."/>
            <person name="Maurya A.K."/>
            <person name="Lian M.M."/>
            <person name="Swann J.B."/>
            <person name="Ohta Y."/>
            <person name="Flajnik M.F."/>
            <person name="Sutoh Y."/>
            <person name="Kasahara M."/>
            <person name="Hoon S."/>
            <person name="Gangu V."/>
            <person name="Roy S.W."/>
            <person name="Irimia M."/>
            <person name="Korzh V."/>
            <person name="Kondrychyn I."/>
            <person name="Lim Z.W."/>
            <person name="Tay B.H."/>
            <person name="Tohari S."/>
            <person name="Kong K.W."/>
            <person name="Ho S."/>
            <person name="Lorente-Galdos B."/>
            <person name="Quilez J."/>
            <person name="Marques-Bonet T."/>
            <person name="Raney B.J."/>
            <person name="Ingham P.W."/>
            <person name="Tay A."/>
            <person name="Hillier L.W."/>
            <person name="Minx P."/>
            <person name="Boehm T."/>
            <person name="Wilson R.K."/>
            <person name="Brenner S."/>
            <person name="Warren W.C."/>
        </authorList>
    </citation>
    <scope>NUCLEOTIDE SEQUENCE [LARGE SCALE GENOMIC DNA]</scope>
</reference>
<organism evidence="15 16">
    <name type="scientific">Callorhinchus milii</name>
    <name type="common">Ghost shark</name>
    <dbReference type="NCBI Taxonomy" id="7868"/>
    <lineage>
        <taxon>Eukaryota</taxon>
        <taxon>Metazoa</taxon>
        <taxon>Chordata</taxon>
        <taxon>Craniata</taxon>
        <taxon>Vertebrata</taxon>
        <taxon>Chondrichthyes</taxon>
        <taxon>Holocephali</taxon>
        <taxon>Chimaeriformes</taxon>
        <taxon>Callorhinchidae</taxon>
        <taxon>Callorhinchus</taxon>
    </lineage>
</organism>
<evidence type="ECO:0000313" key="16">
    <source>
        <dbReference type="Proteomes" id="UP000314986"/>
    </source>
</evidence>
<feature type="active site" description="Proton donor/acceptor" evidence="13">
    <location>
        <position position="343"/>
    </location>
</feature>
<keyword evidence="10" id="KW-0862">Zinc</keyword>
<dbReference type="InterPro" id="IPR034248">
    <property type="entry name" value="CPA_M14_CPD"/>
</dbReference>
<evidence type="ECO:0000256" key="9">
    <source>
        <dbReference type="ARBA" id="ARBA00022801"/>
    </source>
</evidence>
<evidence type="ECO:0000256" key="4">
    <source>
        <dbReference type="ARBA" id="ARBA00022525"/>
    </source>
</evidence>
<dbReference type="SMART" id="SM00631">
    <property type="entry name" value="Zn_pept"/>
    <property type="match status" value="1"/>
</dbReference>
<keyword evidence="5" id="KW-0121">Carboxypeptidase</keyword>
<accession>A0A4W3IV26</accession>
<dbReference type="Gene3D" id="3.30.70.340">
    <property type="entry name" value="Metallocarboxypeptidase-like"/>
    <property type="match status" value="1"/>
</dbReference>
<comment type="subcellular location">
    <subcellularLocation>
        <location evidence="2">Secreted</location>
    </subcellularLocation>
</comment>
<dbReference type="Ensembl" id="ENSCMIT00000030560.1">
    <property type="protein sequence ID" value="ENSCMIP00000030093.1"/>
    <property type="gene ID" value="ENSCMIG00000012967.1"/>
</dbReference>
<comment type="similarity">
    <text evidence="3 13">Belongs to the peptidase M14 family.</text>
</comment>
<gene>
    <name evidence="15" type="primary">LOC103176959</name>
</gene>
<dbReference type="GO" id="GO:0008270">
    <property type="term" value="F:zinc ion binding"/>
    <property type="evidence" value="ECO:0007669"/>
    <property type="project" value="InterPro"/>
</dbReference>
<keyword evidence="7" id="KW-0479">Metal-binding</keyword>
<keyword evidence="12" id="KW-1015">Disulfide bond</keyword>
<dbReference type="Pfam" id="PF00246">
    <property type="entry name" value="Peptidase_M14"/>
    <property type="match status" value="1"/>
</dbReference>
<keyword evidence="4" id="KW-0964">Secreted</keyword>
<dbReference type="AlphaFoldDB" id="A0A4W3IV26"/>
<evidence type="ECO:0000256" key="12">
    <source>
        <dbReference type="ARBA" id="ARBA00023157"/>
    </source>
</evidence>
<dbReference type="PROSITE" id="PS00133">
    <property type="entry name" value="CARBOXYPEPT_ZN_2"/>
    <property type="match status" value="1"/>
</dbReference>
<evidence type="ECO:0000256" key="6">
    <source>
        <dbReference type="ARBA" id="ARBA00022670"/>
    </source>
</evidence>
<dbReference type="PANTHER" id="PTHR11705:SF153">
    <property type="entry name" value="ZINC CARBOXYPEPTIDASE A 1-LIKE PROTEIN"/>
    <property type="match status" value="1"/>
</dbReference>
<reference evidence="15" key="5">
    <citation type="submission" date="2025-09" db="UniProtKB">
        <authorList>
            <consortium name="Ensembl"/>
        </authorList>
    </citation>
    <scope>IDENTIFICATION</scope>
</reference>
<evidence type="ECO:0000256" key="11">
    <source>
        <dbReference type="ARBA" id="ARBA00023049"/>
    </source>
</evidence>
<dbReference type="InterPro" id="IPR000834">
    <property type="entry name" value="Peptidase_M14"/>
</dbReference>
<dbReference type="SUPFAM" id="SSF54897">
    <property type="entry name" value="Protease propeptides/inhibitors"/>
    <property type="match status" value="1"/>
</dbReference>
<dbReference type="Proteomes" id="UP000314986">
    <property type="component" value="Unassembled WGS sequence"/>
</dbReference>
<evidence type="ECO:0000256" key="3">
    <source>
        <dbReference type="ARBA" id="ARBA00005988"/>
    </source>
</evidence>
<reference evidence="15" key="4">
    <citation type="submission" date="2025-08" db="UniProtKB">
        <authorList>
            <consortium name="Ensembl"/>
        </authorList>
    </citation>
    <scope>IDENTIFICATION</scope>
</reference>
<evidence type="ECO:0000256" key="7">
    <source>
        <dbReference type="ARBA" id="ARBA00022723"/>
    </source>
</evidence>
<evidence type="ECO:0000256" key="8">
    <source>
        <dbReference type="ARBA" id="ARBA00022729"/>
    </source>
</evidence>
<evidence type="ECO:0000256" key="10">
    <source>
        <dbReference type="ARBA" id="ARBA00022833"/>
    </source>
</evidence>
<keyword evidence="11" id="KW-0482">Metalloprotease</keyword>
<reference evidence="16" key="2">
    <citation type="journal article" date="2007" name="PLoS Biol.">
        <title>Survey sequencing and comparative analysis of the elephant shark (Callorhinchus milii) genome.</title>
        <authorList>
            <person name="Venkatesh B."/>
            <person name="Kirkness E.F."/>
            <person name="Loh Y.H."/>
            <person name="Halpern A.L."/>
            <person name="Lee A.P."/>
            <person name="Johnson J."/>
            <person name="Dandona N."/>
            <person name="Viswanathan L.D."/>
            <person name="Tay A."/>
            <person name="Venter J.C."/>
            <person name="Strausberg R.L."/>
            <person name="Brenner S."/>
        </authorList>
    </citation>
    <scope>NUCLEOTIDE SEQUENCE [LARGE SCALE GENOMIC DNA]</scope>
</reference>
<evidence type="ECO:0000256" key="2">
    <source>
        <dbReference type="ARBA" id="ARBA00004613"/>
    </source>
</evidence>
<evidence type="ECO:0000256" key="13">
    <source>
        <dbReference type="PROSITE-ProRule" id="PRU01379"/>
    </source>
</evidence>
<dbReference type="Gene3D" id="3.40.630.10">
    <property type="entry name" value="Zn peptidases"/>
    <property type="match status" value="1"/>
</dbReference>
<dbReference type="PRINTS" id="PR00765">
    <property type="entry name" value="CRBOXYPTASEA"/>
</dbReference>
<dbReference type="GO" id="GO:0006508">
    <property type="term" value="P:proteolysis"/>
    <property type="evidence" value="ECO:0007669"/>
    <property type="project" value="UniProtKB-KW"/>
</dbReference>
<keyword evidence="16" id="KW-1185">Reference proteome</keyword>
<dbReference type="InterPro" id="IPR057247">
    <property type="entry name" value="CARBOXYPEPT_ZN_2"/>
</dbReference>
<evidence type="ECO:0000259" key="14">
    <source>
        <dbReference type="PROSITE" id="PS52035"/>
    </source>
</evidence>
<evidence type="ECO:0000256" key="5">
    <source>
        <dbReference type="ARBA" id="ARBA00022645"/>
    </source>
</evidence>
<dbReference type="GeneTree" id="ENSGT00940000158082"/>
<dbReference type="CDD" id="cd03870">
    <property type="entry name" value="M14_CPA"/>
    <property type="match status" value="1"/>
</dbReference>
<reference evidence="16" key="1">
    <citation type="journal article" date="2006" name="Science">
        <title>Ancient noncoding elements conserved in the human genome.</title>
        <authorList>
            <person name="Venkatesh B."/>
            <person name="Kirkness E.F."/>
            <person name="Loh Y.H."/>
            <person name="Halpern A.L."/>
            <person name="Lee A.P."/>
            <person name="Johnson J."/>
            <person name="Dandona N."/>
            <person name="Viswanathan L.D."/>
            <person name="Tay A."/>
            <person name="Venter J.C."/>
            <person name="Strausberg R.L."/>
            <person name="Brenner S."/>
        </authorList>
    </citation>
    <scope>NUCLEOTIDE SEQUENCE [LARGE SCALE GENOMIC DNA]</scope>
</reference>
<evidence type="ECO:0000256" key="1">
    <source>
        <dbReference type="ARBA" id="ARBA00001947"/>
    </source>
</evidence>
<evidence type="ECO:0000313" key="15">
    <source>
        <dbReference type="Ensembl" id="ENSCMIP00000030093.1"/>
    </source>
</evidence>
<keyword evidence="8" id="KW-0732">Signal</keyword>
<dbReference type="GO" id="GO:0004181">
    <property type="term" value="F:metallocarboxypeptidase activity"/>
    <property type="evidence" value="ECO:0007669"/>
    <property type="project" value="InterPro"/>
</dbReference>
<protein>
    <recommendedName>
        <fullName evidence="14">Peptidase M14 domain-containing protein</fullName>
    </recommendedName>
</protein>
<dbReference type="SUPFAM" id="SSF53187">
    <property type="entry name" value="Zn-dependent exopeptidases"/>
    <property type="match status" value="1"/>
</dbReference>